<feature type="domain" description="Protein translocase subunit SecDF P1" evidence="11">
    <location>
        <begin position="84"/>
        <end position="142"/>
    </location>
</feature>
<feature type="domain" description="Protein export membrane protein SecD/SecF C-terminal" evidence="10">
    <location>
        <begin position="306"/>
        <end position="471"/>
    </location>
</feature>
<dbReference type="Gene3D" id="1.20.1640.10">
    <property type="entry name" value="Multidrug efflux transporter AcrB transmembrane domain"/>
    <property type="match status" value="1"/>
</dbReference>
<dbReference type="Proteomes" id="UP000324143">
    <property type="component" value="Unassembled WGS sequence"/>
</dbReference>
<proteinExistence type="inferred from homology"/>
<comment type="caution">
    <text evidence="13">The sequence shown here is derived from an EMBL/GenBank/DDBJ whole genome shotgun (WGS) entry which is preliminary data.</text>
</comment>
<evidence type="ECO:0000256" key="5">
    <source>
        <dbReference type="ARBA" id="ARBA00022927"/>
    </source>
</evidence>
<dbReference type="PANTHER" id="PTHR30081">
    <property type="entry name" value="PROTEIN-EXPORT MEMBRANE PROTEIN SEC"/>
    <property type="match status" value="1"/>
</dbReference>
<evidence type="ECO:0000256" key="7">
    <source>
        <dbReference type="ARBA" id="ARBA00023010"/>
    </source>
</evidence>
<evidence type="ECO:0000256" key="6">
    <source>
        <dbReference type="ARBA" id="ARBA00022989"/>
    </source>
</evidence>
<comment type="caution">
    <text evidence="9">Lacks conserved residue(s) required for the propagation of feature annotation.</text>
</comment>
<comment type="function">
    <text evidence="9">Part of the Sec protein translocase complex. Interacts with the SecYEG preprotein conducting channel. SecDF uses the proton motive force (PMF) to complete protein translocation after the ATP-dependent function of SecA.</text>
</comment>
<dbReference type="InterPro" id="IPR055344">
    <property type="entry name" value="SecD_SecF_C_bact"/>
</dbReference>
<dbReference type="Gene3D" id="3.30.70.3400">
    <property type="match status" value="1"/>
</dbReference>
<reference evidence="13" key="1">
    <citation type="submission" date="2019-08" db="EMBL/GenBank/DDBJ databases">
        <title>Genomic characterization of a novel candidate phylum (ARYD3) from a high temperature, high salinity tertiary oil reservoir in north central Oklahoma, USA.</title>
        <authorList>
            <person name="Youssef N.H."/>
            <person name="Yadav A."/>
            <person name="Elshahed M.S."/>
        </authorList>
    </citation>
    <scope>NUCLEOTIDE SEQUENCE [LARGE SCALE GENOMIC DNA]</scope>
    <source>
        <strain evidence="13">ARYD3</strain>
    </source>
</reference>
<dbReference type="InterPro" id="IPR054384">
    <property type="entry name" value="SecDF_P1_head"/>
</dbReference>
<evidence type="ECO:0000259" key="11">
    <source>
        <dbReference type="Pfam" id="PF21760"/>
    </source>
</evidence>
<feature type="transmembrane region" description="Helical" evidence="9">
    <location>
        <begin position="350"/>
        <end position="368"/>
    </location>
</feature>
<protein>
    <recommendedName>
        <fullName evidence="9">Protein translocase subunit SecD</fullName>
    </recommendedName>
</protein>
<dbReference type="GO" id="GO:0005886">
    <property type="term" value="C:plasma membrane"/>
    <property type="evidence" value="ECO:0007669"/>
    <property type="project" value="UniProtKB-SubCell"/>
</dbReference>
<keyword evidence="5 9" id="KW-0653">Protein transport</keyword>
<keyword evidence="8 9" id="KW-0472">Membrane</keyword>
<keyword evidence="3 9" id="KW-1003">Cell membrane</keyword>
<dbReference type="HAMAP" id="MF_01463_B">
    <property type="entry name" value="SecD_B"/>
    <property type="match status" value="1"/>
</dbReference>
<evidence type="ECO:0000256" key="9">
    <source>
        <dbReference type="HAMAP-Rule" id="MF_01463"/>
    </source>
</evidence>
<dbReference type="GO" id="GO:0065002">
    <property type="term" value="P:intracellular protein transmembrane transport"/>
    <property type="evidence" value="ECO:0007669"/>
    <property type="project" value="UniProtKB-UniRule"/>
</dbReference>
<evidence type="ECO:0000256" key="2">
    <source>
        <dbReference type="ARBA" id="ARBA00022448"/>
    </source>
</evidence>
<feature type="transmembrane region" description="Helical" evidence="9">
    <location>
        <begin position="323"/>
        <end position="343"/>
    </location>
</feature>
<dbReference type="InterPro" id="IPR022646">
    <property type="entry name" value="SecD/SecF_CS"/>
</dbReference>
<keyword evidence="7 9" id="KW-0811">Translocation</keyword>
<keyword evidence="2 9" id="KW-0813">Transport</keyword>
<feature type="domain" description="SecDF P1 head subdomain" evidence="12">
    <location>
        <begin position="196"/>
        <end position="300"/>
    </location>
</feature>
<feature type="transmembrane region" description="Helical" evidence="9">
    <location>
        <begin position="374"/>
        <end position="396"/>
    </location>
</feature>
<dbReference type="NCBIfam" id="TIGR00916">
    <property type="entry name" value="2A0604s01"/>
    <property type="match status" value="1"/>
</dbReference>
<keyword evidence="6 9" id="KW-1133">Transmembrane helix</keyword>
<evidence type="ECO:0000313" key="13">
    <source>
        <dbReference type="EMBL" id="TYB32037.1"/>
    </source>
</evidence>
<dbReference type="FunFam" id="1.20.1640.10:FF:000004">
    <property type="entry name" value="Protein translocase subunit SecD"/>
    <property type="match status" value="1"/>
</dbReference>
<dbReference type="NCBIfam" id="TIGR01129">
    <property type="entry name" value="secD"/>
    <property type="match status" value="1"/>
</dbReference>
<dbReference type="GO" id="GO:0015450">
    <property type="term" value="F:protein-transporting ATPase activity"/>
    <property type="evidence" value="ECO:0007669"/>
    <property type="project" value="InterPro"/>
</dbReference>
<gene>
    <name evidence="9 13" type="primary">secD</name>
    <name evidence="13" type="ORF">FXF47_01065</name>
</gene>
<evidence type="ECO:0000256" key="1">
    <source>
        <dbReference type="ARBA" id="ARBA00004651"/>
    </source>
</evidence>
<evidence type="ECO:0000256" key="4">
    <source>
        <dbReference type="ARBA" id="ARBA00022692"/>
    </source>
</evidence>
<comment type="similarity">
    <text evidence="9">Belongs to the SecD/SecF family. SecD subfamily.</text>
</comment>
<dbReference type="AlphaFoldDB" id="A0A5D0MED7"/>
<evidence type="ECO:0000259" key="12">
    <source>
        <dbReference type="Pfam" id="PF22599"/>
    </source>
</evidence>
<evidence type="ECO:0000256" key="8">
    <source>
        <dbReference type="ARBA" id="ARBA00023136"/>
    </source>
</evidence>
<dbReference type="EMBL" id="VSIX01000010">
    <property type="protein sequence ID" value="TYB32037.1"/>
    <property type="molecule type" value="Genomic_DNA"/>
</dbReference>
<dbReference type="InterPro" id="IPR048634">
    <property type="entry name" value="SecD_SecF_C"/>
</dbReference>
<feature type="transmembrane region" description="Helical" evidence="9">
    <location>
        <begin position="445"/>
        <end position="469"/>
    </location>
</feature>
<evidence type="ECO:0000313" key="14">
    <source>
        <dbReference type="Proteomes" id="UP000324143"/>
    </source>
</evidence>
<name>A0A5D0MED7_9BACT</name>
<dbReference type="GO" id="GO:0043952">
    <property type="term" value="P:protein transport by the Sec complex"/>
    <property type="evidence" value="ECO:0007669"/>
    <property type="project" value="UniProtKB-UniRule"/>
</dbReference>
<dbReference type="SUPFAM" id="SSF82866">
    <property type="entry name" value="Multidrug efflux transporter AcrB transmembrane domain"/>
    <property type="match status" value="1"/>
</dbReference>
<dbReference type="Gene3D" id="3.30.1360.200">
    <property type="match status" value="1"/>
</dbReference>
<feature type="transmembrane region" description="Helical" evidence="9">
    <location>
        <begin position="417"/>
        <end position="439"/>
    </location>
</feature>
<comment type="subunit">
    <text evidence="9">Forms a complex with SecF. Part of the essential Sec protein translocation apparatus which comprises SecA, SecYEG and auxiliary proteins SecDF. Other proteins may also be involved.</text>
</comment>
<dbReference type="InterPro" id="IPR005791">
    <property type="entry name" value="SecD"/>
</dbReference>
<dbReference type="Pfam" id="PF02355">
    <property type="entry name" value="SecD_SecF_C"/>
    <property type="match status" value="1"/>
</dbReference>
<accession>A0A5D0MED7</accession>
<evidence type="ECO:0000259" key="10">
    <source>
        <dbReference type="Pfam" id="PF02355"/>
    </source>
</evidence>
<dbReference type="Pfam" id="PF22599">
    <property type="entry name" value="SecDF_P1_head"/>
    <property type="match status" value="1"/>
</dbReference>
<dbReference type="Pfam" id="PF07549">
    <property type="entry name" value="Sec_GG"/>
    <property type="match status" value="1"/>
</dbReference>
<dbReference type="PANTHER" id="PTHR30081:SF1">
    <property type="entry name" value="PROTEIN TRANSLOCASE SUBUNIT SECD"/>
    <property type="match status" value="1"/>
</dbReference>
<evidence type="ECO:0000256" key="3">
    <source>
        <dbReference type="ARBA" id="ARBA00022475"/>
    </source>
</evidence>
<dbReference type="GO" id="GO:0006605">
    <property type="term" value="P:protein targeting"/>
    <property type="evidence" value="ECO:0007669"/>
    <property type="project" value="UniProtKB-UniRule"/>
</dbReference>
<keyword evidence="14" id="KW-1185">Reference proteome</keyword>
<comment type="subcellular location">
    <subcellularLocation>
        <location evidence="1 9">Cell membrane</location>
        <topology evidence="1 9">Multi-pass membrane protein</topology>
    </subcellularLocation>
</comment>
<dbReference type="InterPro" id="IPR022813">
    <property type="entry name" value="SecD/SecF_arch_bac"/>
</dbReference>
<keyword evidence="4 9" id="KW-0812">Transmembrane</keyword>
<dbReference type="InterPro" id="IPR048631">
    <property type="entry name" value="SecD_1st"/>
</dbReference>
<sequence length="483" mass="53677">MKRVERWKWMVIIFIFLVMFFTALPSTGVIDNTKLKKWLPHKVNLGLDLQGGTHVVFIADVDQLKKKIEERGGEFKKQDLTDAMDRALKKIRNRVDKFGVAEPVIRRQGDNRIVVELAGIKNPSEVAEAVGKTAYLEFKLVAENQSNYVETIKDSEIPDRKIKKEYLDDNGNVKEDSLPKSLEIRYQNVEKEIDADGKLPYVLRNDIVVEGDSLKDAFVTTQKGQYVVSIKFNPEGARKFARVTGEYTGRQLAIVLDDVVQSAPRINQRIPNGSAIIEGDFSTTEARNLALVLKTGALPVPLETGYKRTVGASLGQDSVNKGMLSIAIGFILVVIFMVIYYKWSGVVADIALIFNLIIILGILVMFNATLTLPGIAGILLTIGMSVDVNVLIFERIREESRMGRSVSRAISNGFDRAFVTILDANVTTIITAIVLYNFGSGPIRGFAVTLMIGIAASMFTALFVSRVIYQTVLTHKNIQKLSI</sequence>
<organism evidence="13 14">
    <name type="scientific">Candidatus Mcinerneyibacterium aminivorans</name>
    <dbReference type="NCBI Taxonomy" id="2703815"/>
    <lineage>
        <taxon>Bacteria</taxon>
        <taxon>Candidatus Macinerneyibacteriota</taxon>
        <taxon>Candidatus Mcinerneyibacteria</taxon>
        <taxon>Candidatus Mcinerneyibacteriales</taxon>
        <taxon>Candidatus Mcinerneyibacteriaceae</taxon>
        <taxon>Candidatus Mcinerneyibacterium</taxon>
    </lineage>
</organism>
<dbReference type="Pfam" id="PF21760">
    <property type="entry name" value="SecD_1st"/>
    <property type="match status" value="1"/>
</dbReference>